<organism evidence="3 4">
    <name type="scientific">Phaeovibrio sulfidiphilus</name>
    <dbReference type="NCBI Taxonomy" id="1220600"/>
    <lineage>
        <taxon>Bacteria</taxon>
        <taxon>Pseudomonadati</taxon>
        <taxon>Pseudomonadota</taxon>
        <taxon>Alphaproteobacteria</taxon>
        <taxon>Rhodospirillales</taxon>
        <taxon>Rhodospirillaceae</taxon>
        <taxon>Phaeovibrio</taxon>
    </lineage>
</organism>
<dbReference type="Gene3D" id="3.30.70.1060">
    <property type="entry name" value="Dimeric alpha+beta barrel"/>
    <property type="match status" value="1"/>
</dbReference>
<dbReference type="AlphaFoldDB" id="A0A8J7CBN4"/>
<protein>
    <submittedName>
        <fullName evidence="3">GTP cyclohydrolase</fullName>
    </submittedName>
</protein>
<evidence type="ECO:0000256" key="1">
    <source>
        <dbReference type="ARBA" id="ARBA00007689"/>
    </source>
</evidence>
<evidence type="ECO:0000259" key="2">
    <source>
        <dbReference type="Pfam" id="PF03795"/>
    </source>
</evidence>
<dbReference type="RefSeq" id="WP_192533227.1">
    <property type="nucleotide sequence ID" value="NZ_JACZHT010000001.1"/>
</dbReference>
<dbReference type="Proteomes" id="UP000631034">
    <property type="component" value="Unassembled WGS sequence"/>
</dbReference>
<evidence type="ECO:0000313" key="3">
    <source>
        <dbReference type="EMBL" id="MBE1236363.1"/>
    </source>
</evidence>
<sequence>MFIISLRYIASLDEVDRVRPAHFEWLDRQYEAGVFLLSGRRTPPVGGIILARAESREALEAIVAQDPYVKNSVAEVEIIEFEPNKFSEDARALAGR</sequence>
<accession>A0A8J7CBN4</accession>
<keyword evidence="4" id="KW-1185">Reference proteome</keyword>
<comment type="caution">
    <text evidence="3">The sequence shown here is derived from an EMBL/GenBank/DDBJ whole genome shotgun (WGS) entry which is preliminary data.</text>
</comment>
<name>A0A8J7CBN4_9PROT</name>
<feature type="domain" description="YCII-related" evidence="2">
    <location>
        <begin position="10"/>
        <end position="81"/>
    </location>
</feature>
<dbReference type="PANTHER" id="PTHR37828:SF1">
    <property type="entry name" value="YCII-RELATED DOMAIN-CONTAINING PROTEIN"/>
    <property type="match status" value="1"/>
</dbReference>
<gene>
    <name evidence="3" type="ORF">IHV25_01675</name>
</gene>
<comment type="similarity">
    <text evidence="1">Belongs to the YciI family.</text>
</comment>
<dbReference type="InterPro" id="IPR005545">
    <property type="entry name" value="YCII"/>
</dbReference>
<dbReference type="Pfam" id="PF03795">
    <property type="entry name" value="YCII"/>
    <property type="match status" value="1"/>
</dbReference>
<dbReference type="SUPFAM" id="SSF54909">
    <property type="entry name" value="Dimeric alpha+beta barrel"/>
    <property type="match status" value="1"/>
</dbReference>
<evidence type="ECO:0000313" key="4">
    <source>
        <dbReference type="Proteomes" id="UP000631034"/>
    </source>
</evidence>
<dbReference type="InterPro" id="IPR011008">
    <property type="entry name" value="Dimeric_a/b-barrel"/>
</dbReference>
<reference evidence="3" key="1">
    <citation type="submission" date="2020-10" db="EMBL/GenBank/DDBJ databases">
        <title>Genome sequence of the unusual species of purple photosynthetic bacteria, Phaeovibrio sulfidiphilus DSM 23193, type strain.</title>
        <authorList>
            <person name="Kyndt J.A."/>
            <person name="Meyer T.E."/>
        </authorList>
    </citation>
    <scope>NUCLEOTIDE SEQUENCE</scope>
    <source>
        <strain evidence="3">DSM 23193</strain>
    </source>
</reference>
<dbReference type="PANTHER" id="PTHR37828">
    <property type="entry name" value="GSR2449 PROTEIN"/>
    <property type="match status" value="1"/>
</dbReference>
<proteinExistence type="inferred from homology"/>
<dbReference type="EMBL" id="JACZHT010000001">
    <property type="protein sequence ID" value="MBE1236363.1"/>
    <property type="molecule type" value="Genomic_DNA"/>
</dbReference>